<proteinExistence type="predicted"/>
<feature type="region of interest" description="Disordered" evidence="1">
    <location>
        <begin position="1"/>
        <end position="47"/>
    </location>
</feature>
<keyword evidence="3" id="KW-1185">Reference proteome</keyword>
<dbReference type="RefSeq" id="WP_144449259.1">
    <property type="nucleotide sequence ID" value="NZ_VLKZ01000002.1"/>
</dbReference>
<protein>
    <submittedName>
        <fullName evidence="2">Uncharacterized protein DUF4025</fullName>
    </submittedName>
</protein>
<dbReference type="Pfam" id="PF13217">
    <property type="entry name" value="DUF4025"/>
    <property type="match status" value="1"/>
</dbReference>
<dbReference type="EMBL" id="VLKZ01000002">
    <property type="protein sequence ID" value="TWI59183.1"/>
    <property type="molecule type" value="Genomic_DNA"/>
</dbReference>
<dbReference type="InterPro" id="IPR025100">
    <property type="entry name" value="DUF4025"/>
</dbReference>
<evidence type="ECO:0000313" key="2">
    <source>
        <dbReference type="EMBL" id="TWI59183.1"/>
    </source>
</evidence>
<organism evidence="2 3">
    <name type="scientific">Halalkalibacter nanhaiisediminis</name>
    <dbReference type="NCBI Taxonomy" id="688079"/>
    <lineage>
        <taxon>Bacteria</taxon>
        <taxon>Bacillati</taxon>
        <taxon>Bacillota</taxon>
        <taxon>Bacilli</taxon>
        <taxon>Bacillales</taxon>
        <taxon>Bacillaceae</taxon>
        <taxon>Halalkalibacter</taxon>
    </lineage>
</organism>
<feature type="compositionally biased region" description="Basic and acidic residues" evidence="1">
    <location>
        <begin position="1"/>
        <end position="32"/>
    </location>
</feature>
<evidence type="ECO:0000313" key="3">
    <source>
        <dbReference type="Proteomes" id="UP000315711"/>
    </source>
</evidence>
<evidence type="ECO:0000256" key="1">
    <source>
        <dbReference type="SAM" id="MobiDB-lite"/>
    </source>
</evidence>
<name>A0A562QR82_9BACI</name>
<reference evidence="2 3" key="1">
    <citation type="journal article" date="2015" name="Stand. Genomic Sci.">
        <title>Genomic Encyclopedia of Bacterial and Archaeal Type Strains, Phase III: the genomes of soil and plant-associated and newly described type strains.</title>
        <authorList>
            <person name="Whitman W.B."/>
            <person name="Woyke T."/>
            <person name="Klenk H.P."/>
            <person name="Zhou Y."/>
            <person name="Lilburn T.G."/>
            <person name="Beck B.J."/>
            <person name="De Vos P."/>
            <person name="Vandamme P."/>
            <person name="Eisen J.A."/>
            <person name="Garrity G."/>
            <person name="Hugenholtz P."/>
            <person name="Kyrpides N.C."/>
        </authorList>
    </citation>
    <scope>NUCLEOTIDE SEQUENCE [LARGE SCALE GENOMIC DNA]</scope>
    <source>
        <strain evidence="2 3">CGMCC 1.10116</strain>
    </source>
</reference>
<sequence length="47" mass="5571">MSKKEEKQESKEKGKNKEVENNKGLEETKEQVEDTFEEGTIDRKKEK</sequence>
<dbReference type="AlphaFoldDB" id="A0A562QR82"/>
<dbReference type="Proteomes" id="UP000315711">
    <property type="component" value="Unassembled WGS sequence"/>
</dbReference>
<gene>
    <name evidence="2" type="ORF">IQ10_00896</name>
</gene>
<comment type="caution">
    <text evidence="2">The sequence shown here is derived from an EMBL/GenBank/DDBJ whole genome shotgun (WGS) entry which is preliminary data.</text>
</comment>
<accession>A0A562QR82</accession>